<sequence length="204" mass="23945">MTWCDSTPLCIKTKILDIYVVNCIFDALQNVADVWSMVSFQTISYCWKKTGILPPNNEIEETFKDFDSIISNSFEEEINKLNMLILQLLKGDLNVYEYIYIENKIPEGRLTNGEIINTMLNADREDEVIIDEIEFMPVLEKVSPIVAEKAISETIRFLYKQELEFGKINEELNVLRKLYKKVKLLIVKNLKQLDLHHFHNNMFE</sequence>
<keyword evidence="3" id="KW-1185">Reference proteome</keyword>
<organism evidence="1 3">
    <name type="scientific">Rhizophagus clarus</name>
    <dbReference type="NCBI Taxonomy" id="94130"/>
    <lineage>
        <taxon>Eukaryota</taxon>
        <taxon>Fungi</taxon>
        <taxon>Fungi incertae sedis</taxon>
        <taxon>Mucoromycota</taxon>
        <taxon>Glomeromycotina</taxon>
        <taxon>Glomeromycetes</taxon>
        <taxon>Glomerales</taxon>
        <taxon>Glomeraceae</taxon>
        <taxon>Rhizophagus</taxon>
    </lineage>
</organism>
<proteinExistence type="predicted"/>
<dbReference type="Proteomes" id="UP000615446">
    <property type="component" value="Unassembled WGS sequence"/>
</dbReference>
<dbReference type="OrthoDB" id="2436275at2759"/>
<reference evidence="1 3" key="1">
    <citation type="submission" date="2017-11" db="EMBL/GenBank/DDBJ databases">
        <title>The genome of Rhizophagus clarus HR1 reveals common genetic basis of auxotrophy among arbuscular mycorrhizal fungi.</title>
        <authorList>
            <person name="Kobayashi Y."/>
        </authorList>
    </citation>
    <scope>NUCLEOTIDE SEQUENCE [LARGE SCALE GENOMIC DNA]</scope>
    <source>
        <strain evidence="1 3">HR1</strain>
    </source>
</reference>
<protein>
    <recommendedName>
        <fullName evidence="4">DDE-1 domain-containing protein</fullName>
    </recommendedName>
</protein>
<evidence type="ECO:0000313" key="2">
    <source>
        <dbReference type="EMBL" id="GES77433.1"/>
    </source>
</evidence>
<dbReference type="Proteomes" id="UP000247702">
    <property type="component" value="Unassembled WGS sequence"/>
</dbReference>
<dbReference type="EMBL" id="BLAL01000030">
    <property type="protein sequence ID" value="GES77433.1"/>
    <property type="molecule type" value="Genomic_DNA"/>
</dbReference>
<dbReference type="EMBL" id="BEXD01004035">
    <property type="protein sequence ID" value="GBC05857.1"/>
    <property type="molecule type" value="Genomic_DNA"/>
</dbReference>
<name>A0A2Z6SIM7_9GLOM</name>
<evidence type="ECO:0000313" key="1">
    <source>
        <dbReference type="EMBL" id="GBC05857.1"/>
    </source>
</evidence>
<gene>
    <name evidence="2" type="ORF">RCL2_000480500</name>
    <name evidence="1" type="ORF">RclHR1_06480007</name>
</gene>
<dbReference type="AlphaFoldDB" id="A0A2Z6SIM7"/>
<accession>A0A2Z6SIM7</accession>
<evidence type="ECO:0008006" key="4">
    <source>
        <dbReference type="Google" id="ProtNLM"/>
    </source>
</evidence>
<reference evidence="2" key="2">
    <citation type="submission" date="2019-10" db="EMBL/GenBank/DDBJ databases">
        <title>Conservation and host-specific expression of non-tandemly repeated heterogenous ribosome RNA gene in arbuscular mycorrhizal fungi.</title>
        <authorList>
            <person name="Maeda T."/>
            <person name="Kobayashi Y."/>
            <person name="Nakagawa T."/>
            <person name="Ezawa T."/>
            <person name="Yamaguchi K."/>
            <person name="Bino T."/>
            <person name="Nishimoto Y."/>
            <person name="Shigenobu S."/>
            <person name="Kawaguchi M."/>
        </authorList>
    </citation>
    <scope>NUCLEOTIDE SEQUENCE</scope>
    <source>
        <strain evidence="2">HR1</strain>
    </source>
</reference>
<evidence type="ECO:0000313" key="3">
    <source>
        <dbReference type="Proteomes" id="UP000247702"/>
    </source>
</evidence>
<comment type="caution">
    <text evidence="1">The sequence shown here is derived from an EMBL/GenBank/DDBJ whole genome shotgun (WGS) entry which is preliminary data.</text>
</comment>